<dbReference type="PATRIC" id="fig|1246626.3.peg.134"/>
<dbReference type="PANTHER" id="PTHR33745:SF8">
    <property type="entry name" value="BLUE-LIGHT PHOTORECEPTOR"/>
    <property type="match status" value="1"/>
</dbReference>
<protein>
    <submittedName>
        <fullName evidence="2">Anti-sigma-factor antagonist</fullName>
    </submittedName>
</protein>
<dbReference type="eggNOG" id="COG2203">
    <property type="taxonomic scope" value="Bacteria"/>
</dbReference>
<dbReference type="InterPro" id="IPR051932">
    <property type="entry name" value="Bact_StressResp_Reg"/>
</dbReference>
<dbReference type="HOGENOM" id="CLU_082337_0_0_9"/>
<dbReference type="InterPro" id="IPR003018">
    <property type="entry name" value="GAF"/>
</dbReference>
<dbReference type="STRING" id="1246626.BleG1_0151"/>
<gene>
    <name evidence="2" type="ORF">BleG1_0151</name>
</gene>
<reference evidence="2 3" key="1">
    <citation type="journal article" date="2014" name="Gene">
        <title>A comparative genomic analysis of the alkalitolerant soil bacterium Bacillus lehensis G1.</title>
        <authorList>
            <person name="Noor Y.M."/>
            <person name="Samsulrizal N.H."/>
            <person name="Jema'on N.A."/>
            <person name="Low K.O."/>
            <person name="Ramli A.N."/>
            <person name="Alias N.I."/>
            <person name="Damis S.I."/>
            <person name="Fuzi S.F."/>
            <person name="Isa M.N."/>
            <person name="Murad A.M."/>
            <person name="Raih M.F."/>
            <person name="Bakar F.D."/>
            <person name="Najimudin N."/>
            <person name="Mahadi N.M."/>
            <person name="Illias R.M."/>
        </authorList>
    </citation>
    <scope>NUCLEOTIDE SEQUENCE [LARGE SCALE GENOMIC DNA]</scope>
    <source>
        <strain evidence="2 3">G1</strain>
    </source>
</reference>
<name>A0A060LY68_9BACI</name>
<dbReference type="AlphaFoldDB" id="A0A060LY68"/>
<dbReference type="PANTHER" id="PTHR33745">
    <property type="entry name" value="RSBT ANTAGONIST PROTEIN RSBS-RELATED"/>
    <property type="match status" value="1"/>
</dbReference>
<evidence type="ECO:0000259" key="1">
    <source>
        <dbReference type="Pfam" id="PF01590"/>
    </source>
</evidence>
<sequence length="283" mass="31405">MQEVNTHYQSHDSLIEVSNKLFKCLTEQLDVNTAYIAKKEPGYMDVVNAYNKDREIVTNDMSVEYKESNCKYVLENEAGIQYFTNLMSNVKTAERPITEKLQVKAFLGVSIYGSSGKPFGTLCVMDKEERHFSSEDVTYIRTIADVLSFIIELDETHEDIDLLSVPIIPISADIAILALQGKVSPSRAVKIMEDTMGYAVAEQIKTIIIDISEIVVKGDEFIEHLNRLVAALNLMGVSVMLSGVPIHLAANEAISNALSTLDLQYVKSIEDALGLLGYALSEQ</sequence>
<dbReference type="eggNOG" id="COG1366">
    <property type="taxonomic scope" value="Bacteria"/>
</dbReference>
<dbReference type="InterPro" id="IPR036513">
    <property type="entry name" value="STAS_dom_sf"/>
</dbReference>
<dbReference type="Proteomes" id="UP000027142">
    <property type="component" value="Chromosome"/>
</dbReference>
<dbReference type="EMBL" id="CP003923">
    <property type="protein sequence ID" value="AIC92759.1"/>
    <property type="molecule type" value="Genomic_DNA"/>
</dbReference>
<dbReference type="InterPro" id="IPR029016">
    <property type="entry name" value="GAF-like_dom_sf"/>
</dbReference>
<organism evidence="2 3">
    <name type="scientific">Shouchella lehensis G1</name>
    <dbReference type="NCBI Taxonomy" id="1246626"/>
    <lineage>
        <taxon>Bacteria</taxon>
        <taxon>Bacillati</taxon>
        <taxon>Bacillota</taxon>
        <taxon>Bacilli</taxon>
        <taxon>Bacillales</taxon>
        <taxon>Bacillaceae</taxon>
        <taxon>Shouchella</taxon>
    </lineage>
</organism>
<dbReference type="SUPFAM" id="SSF55781">
    <property type="entry name" value="GAF domain-like"/>
    <property type="match status" value="1"/>
</dbReference>
<evidence type="ECO:0000313" key="3">
    <source>
        <dbReference type="Proteomes" id="UP000027142"/>
    </source>
</evidence>
<dbReference type="CDD" id="cd07041">
    <property type="entry name" value="STAS_RsbR_RsbS_like"/>
    <property type="match status" value="1"/>
</dbReference>
<accession>A0A060LY68</accession>
<proteinExistence type="predicted"/>
<dbReference type="Pfam" id="PF01590">
    <property type="entry name" value="GAF"/>
    <property type="match status" value="1"/>
</dbReference>
<evidence type="ECO:0000313" key="2">
    <source>
        <dbReference type="EMBL" id="AIC92759.1"/>
    </source>
</evidence>
<dbReference type="KEGG" id="ble:BleG1_0151"/>
<dbReference type="Gene3D" id="3.30.450.40">
    <property type="match status" value="1"/>
</dbReference>
<dbReference type="Gene3D" id="3.30.750.24">
    <property type="entry name" value="STAS domain"/>
    <property type="match status" value="1"/>
</dbReference>
<dbReference type="OrthoDB" id="1120027at2"/>
<feature type="domain" description="GAF" evidence="1">
    <location>
        <begin position="93"/>
        <end position="149"/>
    </location>
</feature>
<keyword evidence="3" id="KW-1185">Reference proteome</keyword>
<dbReference type="SUPFAM" id="SSF52091">
    <property type="entry name" value="SpoIIaa-like"/>
    <property type="match status" value="1"/>
</dbReference>